<dbReference type="AlphaFoldDB" id="A0A6P7U129"/>
<dbReference type="KEGG" id="osn:115228938"/>
<dbReference type="Pfam" id="PF01027">
    <property type="entry name" value="Bax1-I"/>
    <property type="match status" value="1"/>
</dbReference>
<feature type="transmembrane region" description="Helical" evidence="5">
    <location>
        <begin position="23"/>
        <end position="43"/>
    </location>
</feature>
<comment type="similarity">
    <text evidence="5">Belongs to the BI1 family.</text>
</comment>
<reference evidence="7" key="1">
    <citation type="submission" date="2025-08" db="UniProtKB">
        <authorList>
            <consortium name="RefSeq"/>
        </authorList>
    </citation>
    <scope>IDENTIFICATION</scope>
</reference>
<dbReference type="PANTHER" id="PTHR23291:SF47">
    <property type="entry name" value="TRANSMEMBRANE BAX INHIBITOR MOTIF CONTAINING 7"/>
    <property type="match status" value="1"/>
</dbReference>
<dbReference type="PANTHER" id="PTHR23291">
    <property type="entry name" value="BAX INHIBITOR-RELATED"/>
    <property type="match status" value="1"/>
</dbReference>
<evidence type="ECO:0000313" key="7">
    <source>
        <dbReference type="RefSeq" id="XP_029655247.1"/>
    </source>
</evidence>
<dbReference type="GO" id="GO:0016020">
    <property type="term" value="C:membrane"/>
    <property type="evidence" value="ECO:0007669"/>
    <property type="project" value="UniProtKB-SubCell"/>
</dbReference>
<evidence type="ECO:0000256" key="4">
    <source>
        <dbReference type="ARBA" id="ARBA00023136"/>
    </source>
</evidence>
<keyword evidence="6" id="KW-1185">Reference proteome</keyword>
<comment type="subcellular location">
    <subcellularLocation>
        <location evidence="1">Membrane</location>
        <topology evidence="1">Multi-pass membrane protein</topology>
    </subcellularLocation>
</comment>
<sequence>MAMVNPKIQSSTNAYYHGFIRKVYSILTIQLIYTIGVISFCIFQYNLYHKYARESYIVIDTQMVMDGQKKYTISPEDYVYAALNLYVDIVNLFLIVLSFFNE</sequence>
<dbReference type="InterPro" id="IPR006214">
    <property type="entry name" value="Bax_inhibitor_1-related"/>
</dbReference>
<feature type="transmembrane region" description="Helical" evidence="5">
    <location>
        <begin position="78"/>
        <end position="100"/>
    </location>
</feature>
<comment type="caution">
    <text evidence="5">Lacks conserved residue(s) required for the propagation of feature annotation.</text>
</comment>
<gene>
    <name evidence="7" type="primary">LOC115228938</name>
</gene>
<evidence type="ECO:0000256" key="5">
    <source>
        <dbReference type="RuleBase" id="RU004379"/>
    </source>
</evidence>
<keyword evidence="3 5" id="KW-1133">Transmembrane helix</keyword>
<dbReference type="RefSeq" id="XP_029655247.1">
    <property type="nucleotide sequence ID" value="XM_029799387.1"/>
</dbReference>
<evidence type="ECO:0000313" key="6">
    <source>
        <dbReference type="Proteomes" id="UP000515154"/>
    </source>
</evidence>
<organism evidence="6 7">
    <name type="scientific">Octopus sinensis</name>
    <name type="common">East Asian common octopus</name>
    <dbReference type="NCBI Taxonomy" id="2607531"/>
    <lineage>
        <taxon>Eukaryota</taxon>
        <taxon>Metazoa</taxon>
        <taxon>Spiralia</taxon>
        <taxon>Lophotrochozoa</taxon>
        <taxon>Mollusca</taxon>
        <taxon>Cephalopoda</taxon>
        <taxon>Coleoidea</taxon>
        <taxon>Octopodiformes</taxon>
        <taxon>Octopoda</taxon>
        <taxon>Incirrata</taxon>
        <taxon>Octopodidae</taxon>
        <taxon>Octopus</taxon>
    </lineage>
</organism>
<evidence type="ECO:0000256" key="1">
    <source>
        <dbReference type="ARBA" id="ARBA00004141"/>
    </source>
</evidence>
<keyword evidence="2 5" id="KW-0812">Transmembrane</keyword>
<evidence type="ECO:0000256" key="2">
    <source>
        <dbReference type="ARBA" id="ARBA00022692"/>
    </source>
</evidence>
<name>A0A6P7U129_9MOLL</name>
<protein>
    <submittedName>
        <fullName evidence="7">Protein lifeguard 4-like</fullName>
    </submittedName>
</protein>
<keyword evidence="4 5" id="KW-0472">Membrane</keyword>
<proteinExistence type="inferred from homology"/>
<accession>A0A6P7U129</accession>
<dbReference type="Proteomes" id="UP000515154">
    <property type="component" value="Unplaced"/>
</dbReference>
<evidence type="ECO:0000256" key="3">
    <source>
        <dbReference type="ARBA" id="ARBA00022989"/>
    </source>
</evidence>